<dbReference type="Proteomes" id="UP000035800">
    <property type="component" value="Chromosome I"/>
</dbReference>
<gene>
    <name evidence="1" type="ORF">LSS_05965</name>
</gene>
<sequence>MNKFIILFLYARVVILKNMAAKVQNDFPPKITRYRITIESH</sequence>
<evidence type="ECO:0000313" key="1">
    <source>
        <dbReference type="EMBL" id="EKT87639.1"/>
    </source>
</evidence>
<accession>K8Y2D5</accession>
<reference evidence="1 2" key="2">
    <citation type="journal article" date="2014" name="Emerg. Microbes Infect.">
        <title>Potential impact on kidney infection: a whole-genome analysis of Leptospira santarosai serovar Shermani.</title>
        <authorList>
            <person name="Chou L.F."/>
            <person name="Chen T.W."/>
            <person name="Ko Y.C."/>
            <person name="Pan M.J."/>
            <person name="Tian Y.C."/>
            <person name="Chiu C.H."/>
            <person name="Tang P."/>
            <person name="Hung C.C."/>
            <person name="Yang C.W."/>
        </authorList>
    </citation>
    <scope>NUCLEOTIDE SEQUENCE</scope>
    <source>
        <strain evidence="1 2">LT 821</strain>
    </source>
</reference>
<name>K8Y2D5_9LEPT</name>
<organism evidence="1 2">
    <name type="scientific">Leptospira santarosai serovar Shermani str. LT 821</name>
    <dbReference type="NCBI Taxonomy" id="758847"/>
    <lineage>
        <taxon>Bacteria</taxon>
        <taxon>Pseudomonadati</taxon>
        <taxon>Spirochaetota</taxon>
        <taxon>Spirochaetia</taxon>
        <taxon>Leptospirales</taxon>
        <taxon>Leptospiraceae</taxon>
        <taxon>Leptospira</taxon>
    </lineage>
</organism>
<reference evidence="1 2" key="1">
    <citation type="journal article" date="2012" name="Gene">
        <title>Sequence of Leptospira santarosai serovar Shermani genome and prediction of virulence-associated genes.</title>
        <authorList>
            <person name="Chou L.F."/>
            <person name="Chen Y.T."/>
            <person name="Lu C.W."/>
            <person name="Ko Y.C."/>
            <person name="Tang C.Y."/>
            <person name="Pan M.J."/>
            <person name="Tian Y.C."/>
            <person name="Chiu C.H."/>
            <person name="Hung C.C."/>
            <person name="Yang C.W."/>
        </authorList>
    </citation>
    <scope>NUCLEOTIDE SEQUENCE [LARGE SCALE GENOMIC DNA]</scope>
    <source>
        <strain evidence="1">LT 821</strain>
    </source>
</reference>
<protein>
    <submittedName>
        <fullName evidence="1">Uncharacterized protein</fullName>
    </submittedName>
</protein>
<dbReference type="AlphaFoldDB" id="K8Y2D5"/>
<proteinExistence type="predicted"/>
<dbReference type="KEGG" id="lst:LSS_05965"/>
<dbReference type="EMBL" id="CP006694">
    <property type="protein sequence ID" value="EKT87639.1"/>
    <property type="molecule type" value="Genomic_DNA"/>
</dbReference>
<evidence type="ECO:0000313" key="2">
    <source>
        <dbReference type="Proteomes" id="UP000035800"/>
    </source>
</evidence>